<keyword evidence="2" id="KW-1185">Reference proteome</keyword>
<dbReference type="EMBL" id="KK852823">
    <property type="protein sequence ID" value="KDR15490.1"/>
    <property type="molecule type" value="Genomic_DNA"/>
</dbReference>
<name>A0A067R0U3_ZOONE</name>
<sequence length="104" mass="11723">MITAINKMQIKVCPGLVYRTILILMHFEFINIDDRSCDIAQHSVNQVSCKSHFGNTSSNHQMPSSRLSEQQYTFRAEMITIIIICGCTTQSGSWLPLLKVTSSI</sequence>
<evidence type="ECO:0000313" key="1">
    <source>
        <dbReference type="EMBL" id="KDR15490.1"/>
    </source>
</evidence>
<proteinExistence type="predicted"/>
<reference evidence="1 2" key="1">
    <citation type="journal article" date="2014" name="Nat. Commun.">
        <title>Molecular traces of alternative social organization in a termite genome.</title>
        <authorList>
            <person name="Terrapon N."/>
            <person name="Li C."/>
            <person name="Robertson H.M."/>
            <person name="Ji L."/>
            <person name="Meng X."/>
            <person name="Booth W."/>
            <person name="Chen Z."/>
            <person name="Childers C.P."/>
            <person name="Glastad K.M."/>
            <person name="Gokhale K."/>
            <person name="Gowin J."/>
            <person name="Gronenberg W."/>
            <person name="Hermansen R.A."/>
            <person name="Hu H."/>
            <person name="Hunt B.G."/>
            <person name="Huylmans A.K."/>
            <person name="Khalil S.M."/>
            <person name="Mitchell R.D."/>
            <person name="Munoz-Torres M.C."/>
            <person name="Mustard J.A."/>
            <person name="Pan H."/>
            <person name="Reese J.T."/>
            <person name="Scharf M.E."/>
            <person name="Sun F."/>
            <person name="Vogel H."/>
            <person name="Xiao J."/>
            <person name="Yang W."/>
            <person name="Yang Z."/>
            <person name="Yang Z."/>
            <person name="Zhou J."/>
            <person name="Zhu J."/>
            <person name="Brent C.S."/>
            <person name="Elsik C.G."/>
            <person name="Goodisman M.A."/>
            <person name="Liberles D.A."/>
            <person name="Roe R.M."/>
            <person name="Vargo E.L."/>
            <person name="Vilcinskas A."/>
            <person name="Wang J."/>
            <person name="Bornberg-Bauer E."/>
            <person name="Korb J."/>
            <person name="Zhang G."/>
            <person name="Liebig J."/>
        </authorList>
    </citation>
    <scope>NUCLEOTIDE SEQUENCE [LARGE SCALE GENOMIC DNA]</scope>
    <source>
        <tissue evidence="1">Whole organism</tissue>
    </source>
</reference>
<dbReference type="AlphaFoldDB" id="A0A067R0U3"/>
<accession>A0A067R0U3</accession>
<organism evidence="1 2">
    <name type="scientific">Zootermopsis nevadensis</name>
    <name type="common">Dampwood termite</name>
    <dbReference type="NCBI Taxonomy" id="136037"/>
    <lineage>
        <taxon>Eukaryota</taxon>
        <taxon>Metazoa</taxon>
        <taxon>Ecdysozoa</taxon>
        <taxon>Arthropoda</taxon>
        <taxon>Hexapoda</taxon>
        <taxon>Insecta</taxon>
        <taxon>Pterygota</taxon>
        <taxon>Neoptera</taxon>
        <taxon>Polyneoptera</taxon>
        <taxon>Dictyoptera</taxon>
        <taxon>Blattodea</taxon>
        <taxon>Blattoidea</taxon>
        <taxon>Termitoidae</taxon>
        <taxon>Termopsidae</taxon>
        <taxon>Zootermopsis</taxon>
    </lineage>
</organism>
<evidence type="ECO:0000313" key="2">
    <source>
        <dbReference type="Proteomes" id="UP000027135"/>
    </source>
</evidence>
<gene>
    <name evidence="1" type="ORF">L798_10466</name>
</gene>
<protein>
    <submittedName>
        <fullName evidence="1">Uncharacterized protein</fullName>
    </submittedName>
</protein>
<dbReference type="Proteomes" id="UP000027135">
    <property type="component" value="Unassembled WGS sequence"/>
</dbReference>
<dbReference type="InParanoid" id="A0A067R0U3"/>